<sequence>MATELNLQQLVEILPKSLLNASDRDLEGFQKIIEETVKLREGHRNLQRMIKSFSTSTIQRT</sequence>
<dbReference type="Proteomes" id="UP000034166">
    <property type="component" value="Unassembled WGS sequence"/>
</dbReference>
<gene>
    <name evidence="1" type="ORF">WQ57_08325</name>
</gene>
<accession>A0A0M2T189</accession>
<comment type="caution">
    <text evidence="1">The sequence shown here is derived from an EMBL/GenBank/DDBJ whole genome shotgun (WGS) entry which is preliminary data.</text>
</comment>
<proteinExistence type="predicted"/>
<reference evidence="1 2" key="1">
    <citation type="submission" date="2015-04" db="EMBL/GenBank/DDBJ databases">
        <title>Taxonomic description and genome sequence of Bacillus campisalis sp. nov., a novel member of the genus Bacillus isolated from solar saltern.</title>
        <authorList>
            <person name="Mathan Kumar R."/>
            <person name="Kaur G."/>
            <person name="Kumar A."/>
            <person name="Singh N.K."/>
            <person name="Kaur N."/>
            <person name="Kumar N."/>
            <person name="Mayilraj S."/>
        </authorList>
    </citation>
    <scope>NUCLEOTIDE SEQUENCE [LARGE SCALE GENOMIC DNA]</scope>
    <source>
        <strain evidence="1 2">SA2-6</strain>
    </source>
</reference>
<organism evidence="1 2">
    <name type="scientific">Mesobacillus campisalis</name>
    <dbReference type="NCBI Taxonomy" id="1408103"/>
    <lineage>
        <taxon>Bacteria</taxon>
        <taxon>Bacillati</taxon>
        <taxon>Bacillota</taxon>
        <taxon>Bacilli</taxon>
        <taxon>Bacillales</taxon>
        <taxon>Bacillaceae</taxon>
        <taxon>Mesobacillus</taxon>
    </lineage>
</organism>
<evidence type="ECO:0000313" key="2">
    <source>
        <dbReference type="Proteomes" id="UP000034166"/>
    </source>
</evidence>
<evidence type="ECO:0000313" key="1">
    <source>
        <dbReference type="EMBL" id="KKK38590.1"/>
    </source>
</evidence>
<name>A0A0M2T189_9BACI</name>
<dbReference type="EMBL" id="LAYY01000007">
    <property type="protein sequence ID" value="KKK38590.1"/>
    <property type="molecule type" value="Genomic_DNA"/>
</dbReference>
<keyword evidence="2" id="KW-1185">Reference proteome</keyword>
<protein>
    <submittedName>
        <fullName evidence="1">Uncharacterized protein</fullName>
    </submittedName>
</protein>
<dbReference type="PATRIC" id="fig|1408103.3.peg.1876"/>
<dbReference type="AlphaFoldDB" id="A0A0M2T189"/>